<evidence type="ECO:0000256" key="1">
    <source>
        <dbReference type="SAM" id="Phobius"/>
    </source>
</evidence>
<dbReference type="EMBL" id="LR797280">
    <property type="protein sequence ID" value="CAB4199442.1"/>
    <property type="molecule type" value="Genomic_DNA"/>
</dbReference>
<name>A0A6J5RU15_9CAUD</name>
<keyword evidence="1" id="KW-0472">Membrane</keyword>
<feature type="transmembrane region" description="Helical" evidence="1">
    <location>
        <begin position="106"/>
        <end position="124"/>
    </location>
</feature>
<proteinExistence type="predicted"/>
<gene>
    <name evidence="2" type="ORF">UFOVP1333_48</name>
</gene>
<evidence type="ECO:0000313" key="2">
    <source>
        <dbReference type="EMBL" id="CAB4199442.1"/>
    </source>
</evidence>
<organism evidence="2">
    <name type="scientific">uncultured Caudovirales phage</name>
    <dbReference type="NCBI Taxonomy" id="2100421"/>
    <lineage>
        <taxon>Viruses</taxon>
        <taxon>Duplodnaviria</taxon>
        <taxon>Heunggongvirae</taxon>
        <taxon>Uroviricota</taxon>
        <taxon>Caudoviricetes</taxon>
        <taxon>Peduoviridae</taxon>
        <taxon>Maltschvirus</taxon>
        <taxon>Maltschvirus maltsch</taxon>
    </lineage>
</organism>
<keyword evidence="1" id="KW-1133">Transmembrane helix</keyword>
<protein>
    <submittedName>
        <fullName evidence="2">Uncharacterized protein</fullName>
    </submittedName>
</protein>
<accession>A0A6J5RU15</accession>
<reference evidence="2" key="1">
    <citation type="submission" date="2020-05" db="EMBL/GenBank/DDBJ databases">
        <authorList>
            <person name="Chiriac C."/>
            <person name="Salcher M."/>
            <person name="Ghai R."/>
            <person name="Kavagutti S V."/>
        </authorList>
    </citation>
    <scope>NUCLEOTIDE SEQUENCE</scope>
</reference>
<sequence>MDDDFNERLKAFKRELREFGEDLEQLRKRKANGDDVEQVVAKVVAIESEMRTKFGALASQNTEIQSALTVIAHKLDALAADLSHQKREVNTLLESNKGNVWARIPAPAYVFMSIGLFAILQLGIEKWAEFRGVAP</sequence>
<keyword evidence="1" id="KW-0812">Transmembrane</keyword>